<comment type="subcellular location">
    <subcellularLocation>
        <location evidence="1">Mitochondrion</location>
    </subcellularLocation>
</comment>
<evidence type="ECO:0000256" key="3">
    <source>
        <dbReference type="ARBA" id="ARBA00022946"/>
    </source>
</evidence>
<proteinExistence type="inferred from homology"/>
<dbReference type="InterPro" id="IPR052143">
    <property type="entry name" value="Mitoribosomal_bL36m"/>
</dbReference>
<comment type="similarity">
    <text evidence="2 7">Belongs to the bacterial ribosomal protein bL36 family.</text>
</comment>
<evidence type="ECO:0000256" key="7">
    <source>
        <dbReference type="RuleBase" id="RU000570"/>
    </source>
</evidence>
<keyword evidence="9" id="KW-1185">Reference proteome</keyword>
<dbReference type="Ensembl" id="ENSEBUT00000025076.1">
    <property type="protein sequence ID" value="ENSEBUP00000024500.1"/>
    <property type="gene ID" value="ENSEBUG00000015107.1"/>
</dbReference>
<dbReference type="GO" id="GO:0005762">
    <property type="term" value="C:mitochondrial large ribosomal subunit"/>
    <property type="evidence" value="ECO:0007669"/>
    <property type="project" value="TreeGrafter"/>
</dbReference>
<dbReference type="AlphaFoldDB" id="A0A8C4R5Q6"/>
<dbReference type="SUPFAM" id="SSF57840">
    <property type="entry name" value="Ribosomal protein L36"/>
    <property type="match status" value="1"/>
</dbReference>
<dbReference type="PANTHER" id="PTHR46909">
    <property type="entry name" value="39S RIBOSOMAL PROTEIN L36, MITOCHONDRIAL"/>
    <property type="match status" value="1"/>
</dbReference>
<reference evidence="8" key="1">
    <citation type="submission" date="2025-08" db="UniProtKB">
        <authorList>
            <consortium name="Ensembl"/>
        </authorList>
    </citation>
    <scope>IDENTIFICATION</scope>
</reference>
<name>A0A8C4R5Q6_EPTBU</name>
<dbReference type="InterPro" id="IPR035977">
    <property type="entry name" value="Ribosomal_bL36_sp"/>
</dbReference>
<keyword evidence="3" id="KW-0809">Transit peptide</keyword>
<dbReference type="InterPro" id="IPR000473">
    <property type="entry name" value="Ribosomal_bL36"/>
</dbReference>
<evidence type="ECO:0000256" key="4">
    <source>
        <dbReference type="ARBA" id="ARBA00022980"/>
    </source>
</evidence>
<evidence type="ECO:0000256" key="5">
    <source>
        <dbReference type="ARBA" id="ARBA00023128"/>
    </source>
</evidence>
<sequence length="73" mass="8657">MMPSTLTRLSGPLAEKHPQSIMLSPPFLGSQPRAFYKDRVVLHRRCKDCKFVRRKGRQYIICKTHPRHKQRKI</sequence>
<reference evidence="8" key="2">
    <citation type="submission" date="2025-09" db="UniProtKB">
        <authorList>
            <consortium name="Ensembl"/>
        </authorList>
    </citation>
    <scope>IDENTIFICATION</scope>
</reference>
<dbReference type="GO" id="GO:0006412">
    <property type="term" value="P:translation"/>
    <property type="evidence" value="ECO:0007669"/>
    <property type="project" value="InterPro"/>
</dbReference>
<evidence type="ECO:0000256" key="6">
    <source>
        <dbReference type="ARBA" id="ARBA00023274"/>
    </source>
</evidence>
<dbReference type="Proteomes" id="UP000694388">
    <property type="component" value="Unplaced"/>
</dbReference>
<protein>
    <recommendedName>
        <fullName evidence="7">Ribosomal protein</fullName>
    </recommendedName>
</protein>
<evidence type="ECO:0000313" key="9">
    <source>
        <dbReference type="Proteomes" id="UP000694388"/>
    </source>
</evidence>
<evidence type="ECO:0000313" key="8">
    <source>
        <dbReference type="Ensembl" id="ENSEBUP00000024500.1"/>
    </source>
</evidence>
<organism evidence="8 9">
    <name type="scientific">Eptatretus burgeri</name>
    <name type="common">Inshore hagfish</name>
    <dbReference type="NCBI Taxonomy" id="7764"/>
    <lineage>
        <taxon>Eukaryota</taxon>
        <taxon>Metazoa</taxon>
        <taxon>Chordata</taxon>
        <taxon>Craniata</taxon>
        <taxon>Vertebrata</taxon>
        <taxon>Cyclostomata</taxon>
        <taxon>Myxini</taxon>
        <taxon>Myxiniformes</taxon>
        <taxon>Myxinidae</taxon>
        <taxon>Eptatretinae</taxon>
        <taxon>Eptatretus</taxon>
    </lineage>
</organism>
<keyword evidence="4 7" id="KW-0689">Ribosomal protein</keyword>
<dbReference type="GO" id="GO:0003735">
    <property type="term" value="F:structural constituent of ribosome"/>
    <property type="evidence" value="ECO:0007669"/>
    <property type="project" value="InterPro"/>
</dbReference>
<dbReference type="Pfam" id="PF00444">
    <property type="entry name" value="Ribosomal_L36"/>
    <property type="match status" value="1"/>
</dbReference>
<evidence type="ECO:0000256" key="2">
    <source>
        <dbReference type="ARBA" id="ARBA00007645"/>
    </source>
</evidence>
<evidence type="ECO:0000256" key="1">
    <source>
        <dbReference type="ARBA" id="ARBA00004173"/>
    </source>
</evidence>
<accession>A0A8C4R5Q6</accession>
<dbReference type="HAMAP" id="MF_00251">
    <property type="entry name" value="Ribosomal_bL36"/>
    <property type="match status" value="1"/>
</dbReference>
<dbReference type="PANTHER" id="PTHR46909:SF1">
    <property type="entry name" value="LARGE RIBOSOMAL SUBUNIT PROTEIN BL36M"/>
    <property type="match status" value="1"/>
</dbReference>
<keyword evidence="6 7" id="KW-0687">Ribonucleoprotein</keyword>
<keyword evidence="5" id="KW-0496">Mitochondrion</keyword>
<dbReference type="GeneTree" id="ENSGT00940000173658"/>
<dbReference type="NCBIfam" id="TIGR01022">
    <property type="entry name" value="rpmJ_bact"/>
    <property type="match status" value="1"/>
</dbReference>